<evidence type="ECO:0000313" key="3">
    <source>
        <dbReference type="Proteomes" id="UP000216035"/>
    </source>
</evidence>
<dbReference type="InterPro" id="IPR026414">
    <property type="entry name" value="ExosoTase_F-assoc_memb"/>
</dbReference>
<dbReference type="NCBIfam" id="TIGR04127">
    <property type="entry name" value="flavo_near_exo"/>
    <property type="match status" value="1"/>
</dbReference>
<dbReference type="AlphaFoldDB" id="A0A255ZL70"/>
<gene>
    <name evidence="2" type="ORF">CHX27_12030</name>
</gene>
<keyword evidence="1" id="KW-0812">Transmembrane</keyword>
<proteinExistence type="predicted"/>
<comment type="caution">
    <text evidence="2">The sequence shown here is derived from an EMBL/GenBank/DDBJ whole genome shotgun (WGS) entry which is preliminary data.</text>
</comment>
<dbReference type="OrthoDB" id="982493at2"/>
<feature type="transmembrane region" description="Helical" evidence="1">
    <location>
        <begin position="123"/>
        <end position="142"/>
    </location>
</feature>
<dbReference type="Proteomes" id="UP000216035">
    <property type="component" value="Unassembled WGS sequence"/>
</dbReference>
<dbReference type="EMBL" id="NOXX01000215">
    <property type="protein sequence ID" value="OYQ42226.1"/>
    <property type="molecule type" value="Genomic_DNA"/>
</dbReference>
<keyword evidence="1" id="KW-0472">Membrane</keyword>
<accession>A0A255ZL70</accession>
<protein>
    <submittedName>
        <fullName evidence="2">Exosortase F system-associated protein</fullName>
    </submittedName>
</protein>
<evidence type="ECO:0000256" key="1">
    <source>
        <dbReference type="SAM" id="Phobius"/>
    </source>
</evidence>
<feature type="transmembrane region" description="Helical" evidence="1">
    <location>
        <begin position="93"/>
        <end position="111"/>
    </location>
</feature>
<organism evidence="2 3">
    <name type="scientific">Flavobacterium aurantiibacter</name>
    <dbReference type="NCBI Taxonomy" id="2023067"/>
    <lineage>
        <taxon>Bacteria</taxon>
        <taxon>Pseudomonadati</taxon>
        <taxon>Bacteroidota</taxon>
        <taxon>Flavobacteriia</taxon>
        <taxon>Flavobacteriales</taxon>
        <taxon>Flavobacteriaceae</taxon>
        <taxon>Flavobacterium</taxon>
    </lineage>
</organism>
<evidence type="ECO:0000313" key="2">
    <source>
        <dbReference type="EMBL" id="OYQ42226.1"/>
    </source>
</evidence>
<keyword evidence="1" id="KW-1133">Transmembrane helix</keyword>
<dbReference type="RefSeq" id="WP_094487022.1">
    <property type="nucleotide sequence ID" value="NZ_NOXX01000215.1"/>
</dbReference>
<keyword evidence="3" id="KW-1185">Reference proteome</keyword>
<sequence>MLNKLLQHKLRVLLFAVFVVLLASVRAFENHLFYDPFIYFFKQDFYGKQLPHANTMLLSLSMLFRYSLNTLFSLGIIYALFKDWKLVRFSAILYGIFFLVAMFIFLTILVWTRNENLMSMFYARRFIIHPILVLLFVPAFYFQRNAVVKQN</sequence>
<reference evidence="2 3" key="1">
    <citation type="submission" date="2017-07" db="EMBL/GenBank/DDBJ databases">
        <title>Flavobacterium cyanobacteriorum sp. nov., isolated from cyanobacterial aggregates in a eutrophic lake.</title>
        <authorList>
            <person name="Cai H."/>
        </authorList>
    </citation>
    <scope>NUCLEOTIDE SEQUENCE [LARGE SCALE GENOMIC DNA]</scope>
    <source>
        <strain evidence="2 3">TH167</strain>
    </source>
</reference>
<name>A0A255ZL70_9FLAO</name>
<feature type="transmembrane region" description="Helical" evidence="1">
    <location>
        <begin position="63"/>
        <end position="81"/>
    </location>
</feature>